<evidence type="ECO:0000256" key="1">
    <source>
        <dbReference type="SAM" id="MobiDB-lite"/>
    </source>
</evidence>
<sequence>MSEGHDERGIRGLEPSIEKKDVCEEDSEEEVPASSSLLMDIDAEERLPTLHRGIEASFYAFASPQQTSFCIRFTKEATDRQTDGYNASSYDLPGVWQPPLSGLSL</sequence>
<evidence type="ECO:0000313" key="3">
    <source>
        <dbReference type="Proteomes" id="UP001341840"/>
    </source>
</evidence>
<gene>
    <name evidence="2" type="ORF">PIB30_038167</name>
</gene>
<protein>
    <submittedName>
        <fullName evidence="2">Uncharacterized protein</fullName>
    </submittedName>
</protein>
<keyword evidence="3" id="KW-1185">Reference proteome</keyword>
<proteinExistence type="predicted"/>
<comment type="caution">
    <text evidence="2">The sequence shown here is derived from an EMBL/GenBank/DDBJ whole genome shotgun (WGS) entry which is preliminary data.</text>
</comment>
<feature type="compositionally biased region" description="Basic and acidic residues" evidence="1">
    <location>
        <begin position="1"/>
        <end position="22"/>
    </location>
</feature>
<name>A0ABU6XD41_9FABA</name>
<evidence type="ECO:0000313" key="2">
    <source>
        <dbReference type="EMBL" id="MED6195479.1"/>
    </source>
</evidence>
<accession>A0ABU6XD41</accession>
<organism evidence="2 3">
    <name type="scientific">Stylosanthes scabra</name>
    <dbReference type="NCBI Taxonomy" id="79078"/>
    <lineage>
        <taxon>Eukaryota</taxon>
        <taxon>Viridiplantae</taxon>
        <taxon>Streptophyta</taxon>
        <taxon>Embryophyta</taxon>
        <taxon>Tracheophyta</taxon>
        <taxon>Spermatophyta</taxon>
        <taxon>Magnoliopsida</taxon>
        <taxon>eudicotyledons</taxon>
        <taxon>Gunneridae</taxon>
        <taxon>Pentapetalae</taxon>
        <taxon>rosids</taxon>
        <taxon>fabids</taxon>
        <taxon>Fabales</taxon>
        <taxon>Fabaceae</taxon>
        <taxon>Papilionoideae</taxon>
        <taxon>50 kb inversion clade</taxon>
        <taxon>dalbergioids sensu lato</taxon>
        <taxon>Dalbergieae</taxon>
        <taxon>Pterocarpus clade</taxon>
        <taxon>Stylosanthes</taxon>
    </lineage>
</organism>
<reference evidence="2 3" key="1">
    <citation type="journal article" date="2023" name="Plants (Basel)">
        <title>Bridging the Gap: Combining Genomics and Transcriptomics Approaches to Understand Stylosanthes scabra, an Orphan Legume from the Brazilian Caatinga.</title>
        <authorList>
            <person name="Ferreira-Neto J.R.C."/>
            <person name="da Silva M.D."/>
            <person name="Binneck E."/>
            <person name="de Melo N.F."/>
            <person name="da Silva R.H."/>
            <person name="de Melo A.L.T.M."/>
            <person name="Pandolfi V."/>
            <person name="Bustamante F.O."/>
            <person name="Brasileiro-Vidal A.C."/>
            <person name="Benko-Iseppon A.M."/>
        </authorList>
    </citation>
    <scope>NUCLEOTIDE SEQUENCE [LARGE SCALE GENOMIC DNA]</scope>
    <source>
        <tissue evidence="2">Leaves</tissue>
    </source>
</reference>
<dbReference type="EMBL" id="JASCZI010211644">
    <property type="protein sequence ID" value="MED6195479.1"/>
    <property type="molecule type" value="Genomic_DNA"/>
</dbReference>
<feature type="region of interest" description="Disordered" evidence="1">
    <location>
        <begin position="1"/>
        <end position="40"/>
    </location>
</feature>
<dbReference type="Proteomes" id="UP001341840">
    <property type="component" value="Unassembled WGS sequence"/>
</dbReference>